<comment type="caution">
    <text evidence="1">The sequence shown here is derived from an EMBL/GenBank/DDBJ whole genome shotgun (WGS) entry which is preliminary data.</text>
</comment>
<protein>
    <submittedName>
        <fullName evidence="1">Uncharacterized protein</fullName>
    </submittedName>
</protein>
<accession>A0A1V5MFT0</accession>
<reference evidence="1" key="1">
    <citation type="submission" date="2017-02" db="EMBL/GenBank/DDBJ databases">
        <title>Delving into the versatile metabolic prowess of the omnipresent phylum Bacteroidetes.</title>
        <authorList>
            <person name="Nobu M.K."/>
            <person name="Mei R."/>
            <person name="Narihiro T."/>
            <person name="Kuroda K."/>
            <person name="Liu W.-T."/>
        </authorList>
    </citation>
    <scope>NUCLEOTIDE SEQUENCE</scope>
    <source>
        <strain evidence="1">ADurb.Bin417</strain>
    </source>
</reference>
<evidence type="ECO:0000313" key="1">
    <source>
        <dbReference type="EMBL" id="OPZ91985.1"/>
    </source>
</evidence>
<dbReference type="EMBL" id="MWAK01000138">
    <property type="protein sequence ID" value="OPZ91985.1"/>
    <property type="molecule type" value="Genomic_DNA"/>
</dbReference>
<gene>
    <name evidence="1" type="ORF">BWY73_00957</name>
</gene>
<dbReference type="SUPFAM" id="SSF51445">
    <property type="entry name" value="(Trans)glycosidases"/>
    <property type="match status" value="1"/>
</dbReference>
<dbReference type="InterPro" id="IPR017853">
    <property type="entry name" value="GH"/>
</dbReference>
<organism evidence="1">
    <name type="scientific">candidate division TA06 bacterium ADurb.Bin417</name>
    <dbReference type="NCBI Taxonomy" id="1852828"/>
    <lineage>
        <taxon>Bacteria</taxon>
        <taxon>Bacteria division TA06</taxon>
    </lineage>
</organism>
<dbReference type="Proteomes" id="UP000485484">
    <property type="component" value="Unassembled WGS sequence"/>
</dbReference>
<sequence length="350" mass="38010">MRFVGCVSDAGFIDVFPKMAEAEKSIPGETIDLESANGPRYLKISAFREYLQTMARHYSPYIKYWQMIDEVPFGGPAYLQLMVEGARALKSVDPKAVLLATYPRNAALAYVRGGPESTGGLYDLGRELGRVRYSVKAADLAGPDFPLFFYDCSVLMNYHSDHFNGWGKFASRLGRTAEGVEVDSCLSDFTSRFNDTLVRNLRPAGGGGPRVKAVIIYHGRLPGGGYQSTFDLWGHLDPSIVALGCFNGLTAAGASEGELGLPWEGFVFSLGQGKGKLLAVMPGKPAAAEVEVPSGLNLRQLDIWGNDITLNRAGKRYLALVQPYAYVYLTLPDNQLAAAREFLAGLAASK</sequence>
<dbReference type="AlphaFoldDB" id="A0A1V5MFT0"/>
<proteinExistence type="predicted"/>
<name>A0A1V5MFT0_UNCT6</name>